<proteinExistence type="inferred from homology"/>
<dbReference type="RefSeq" id="WP_282010177.1">
    <property type="nucleotide sequence ID" value="NZ_OX336137.1"/>
</dbReference>
<dbReference type="PANTHER" id="PTHR11579:SF0">
    <property type="entry name" value="PROTEIN-L-ISOASPARTATE(D-ASPARTATE) O-METHYLTRANSFERASE"/>
    <property type="match status" value="1"/>
</dbReference>
<dbReference type="PROSITE" id="PS01279">
    <property type="entry name" value="PCMT"/>
    <property type="match status" value="1"/>
</dbReference>
<feature type="active site" evidence="7">
    <location>
        <position position="72"/>
    </location>
</feature>
<keyword evidence="5 7" id="KW-0808">Transferase</keyword>
<sequence>MLAGSPGPAWPQDPGQQRQRMVDEDLRGRNITDERVLTAMGRVPRHRFMDPSQARWAYSDFAQPIGHGQTISQPYVVALMTQALNLKPQERVLEIGTGSGYQAAVLAELVRTVYTIEIIEPLANEARDLLPKLGYNNVNVRHGDGYEGWPQHAPFDAILITAAAPEIPQPLIDQLRVGGRMVLPLENEAAQQLLLVRKQADGITRTIITGVRFVPMTGAVRNP</sequence>
<evidence type="ECO:0000256" key="3">
    <source>
        <dbReference type="ARBA" id="ARBA00022490"/>
    </source>
</evidence>
<comment type="function">
    <text evidence="7">Catalyzes the methyl esterification of L-isoaspartyl residues in peptides and proteins that result from spontaneous decomposition of normal L-aspartyl and L-asparaginyl residues. It plays a role in the repair and/or degradation of damaged proteins.</text>
</comment>
<evidence type="ECO:0000313" key="10">
    <source>
        <dbReference type="Proteomes" id="UP001157733"/>
    </source>
</evidence>
<dbReference type="Pfam" id="PF01135">
    <property type="entry name" value="PCMT"/>
    <property type="match status" value="1"/>
</dbReference>
<dbReference type="NCBIfam" id="NF001453">
    <property type="entry name" value="PRK00312.1"/>
    <property type="match status" value="1"/>
</dbReference>
<keyword evidence="10" id="KW-1185">Reference proteome</keyword>
<dbReference type="SUPFAM" id="SSF53335">
    <property type="entry name" value="S-adenosyl-L-methionine-dependent methyltransferases"/>
    <property type="match status" value="1"/>
</dbReference>
<dbReference type="CDD" id="cd02440">
    <property type="entry name" value="AdoMet_MTases"/>
    <property type="match status" value="1"/>
</dbReference>
<dbReference type="PANTHER" id="PTHR11579">
    <property type="entry name" value="PROTEIN-L-ISOASPARTATE O-METHYLTRANSFERASE"/>
    <property type="match status" value="1"/>
</dbReference>
<dbReference type="EMBL" id="OX336137">
    <property type="protein sequence ID" value="CAI2717223.1"/>
    <property type="molecule type" value="Genomic_DNA"/>
</dbReference>
<keyword evidence="4 7" id="KW-0489">Methyltransferase</keyword>
<gene>
    <name evidence="7 9" type="primary">pcm</name>
    <name evidence="9" type="ORF">NSPWAT_0364</name>
</gene>
<dbReference type="InterPro" id="IPR029063">
    <property type="entry name" value="SAM-dependent_MTases_sf"/>
</dbReference>
<evidence type="ECO:0000256" key="4">
    <source>
        <dbReference type="ARBA" id="ARBA00022603"/>
    </source>
</evidence>
<dbReference type="NCBIfam" id="TIGR00080">
    <property type="entry name" value="pimt"/>
    <property type="match status" value="1"/>
</dbReference>
<dbReference type="HAMAP" id="MF_00090">
    <property type="entry name" value="PIMT"/>
    <property type="match status" value="1"/>
</dbReference>
<protein>
    <recommendedName>
        <fullName evidence="7">Protein-L-isoaspartate O-methyltransferase</fullName>
        <ecNumber evidence="7">2.1.1.77</ecNumber>
    </recommendedName>
    <alternativeName>
        <fullName evidence="7">L-isoaspartyl protein carboxyl methyltransferase</fullName>
    </alternativeName>
    <alternativeName>
        <fullName evidence="7">Protein L-isoaspartyl methyltransferase</fullName>
    </alternativeName>
    <alternativeName>
        <fullName evidence="7">Protein-beta-aspartate methyltransferase</fullName>
        <shortName evidence="7">PIMT</shortName>
    </alternativeName>
</protein>
<evidence type="ECO:0000256" key="2">
    <source>
        <dbReference type="ARBA" id="ARBA00005369"/>
    </source>
</evidence>
<dbReference type="Proteomes" id="UP001157733">
    <property type="component" value="Chromosome"/>
</dbReference>
<evidence type="ECO:0000256" key="1">
    <source>
        <dbReference type="ARBA" id="ARBA00004496"/>
    </source>
</evidence>
<comment type="catalytic activity">
    <reaction evidence="7">
        <text>[protein]-L-isoaspartate + S-adenosyl-L-methionine = [protein]-L-isoaspartate alpha-methyl ester + S-adenosyl-L-homocysteine</text>
        <dbReference type="Rhea" id="RHEA:12705"/>
        <dbReference type="Rhea" id="RHEA-COMP:12143"/>
        <dbReference type="Rhea" id="RHEA-COMP:12144"/>
        <dbReference type="ChEBI" id="CHEBI:57856"/>
        <dbReference type="ChEBI" id="CHEBI:59789"/>
        <dbReference type="ChEBI" id="CHEBI:90596"/>
        <dbReference type="ChEBI" id="CHEBI:90598"/>
        <dbReference type="EC" id="2.1.1.77"/>
    </reaction>
</comment>
<evidence type="ECO:0000256" key="7">
    <source>
        <dbReference type="HAMAP-Rule" id="MF_00090"/>
    </source>
</evidence>
<comment type="subcellular location">
    <subcellularLocation>
        <location evidence="1 7">Cytoplasm</location>
    </subcellularLocation>
</comment>
<dbReference type="GO" id="GO:0032259">
    <property type="term" value="P:methylation"/>
    <property type="evidence" value="ECO:0007669"/>
    <property type="project" value="UniProtKB-KW"/>
</dbReference>
<keyword evidence="6 7" id="KW-0949">S-adenosyl-L-methionine</keyword>
<dbReference type="InterPro" id="IPR000682">
    <property type="entry name" value="PCMT"/>
</dbReference>
<dbReference type="EC" id="2.1.1.77" evidence="7"/>
<accession>A0ABN8VYJ2</accession>
<evidence type="ECO:0000256" key="5">
    <source>
        <dbReference type="ARBA" id="ARBA00022679"/>
    </source>
</evidence>
<dbReference type="Gene3D" id="3.40.50.150">
    <property type="entry name" value="Vaccinia Virus protein VP39"/>
    <property type="match status" value="1"/>
</dbReference>
<name>A0ABN8VYJ2_9BACT</name>
<evidence type="ECO:0000256" key="8">
    <source>
        <dbReference type="SAM" id="MobiDB-lite"/>
    </source>
</evidence>
<feature type="region of interest" description="Disordered" evidence="8">
    <location>
        <begin position="1"/>
        <end position="25"/>
    </location>
</feature>
<dbReference type="GO" id="GO:0004719">
    <property type="term" value="F:protein-L-isoaspartate (D-aspartate) O-methyltransferase activity"/>
    <property type="evidence" value="ECO:0007669"/>
    <property type="project" value="UniProtKB-EC"/>
</dbReference>
<evidence type="ECO:0000256" key="6">
    <source>
        <dbReference type="ARBA" id="ARBA00022691"/>
    </source>
</evidence>
<comment type="similarity">
    <text evidence="2 7">Belongs to the methyltransferase superfamily. L-isoaspartyl/D-aspartyl protein methyltransferase family.</text>
</comment>
<reference evidence="9 10" key="1">
    <citation type="submission" date="2022-09" db="EMBL/GenBank/DDBJ databases">
        <authorList>
            <person name="Kop L."/>
        </authorList>
    </citation>
    <scope>NUCLEOTIDE SEQUENCE [LARGE SCALE GENOMIC DNA]</scope>
    <source>
        <strain evidence="9 10">347</strain>
    </source>
</reference>
<evidence type="ECO:0000313" key="9">
    <source>
        <dbReference type="EMBL" id="CAI2717223.1"/>
    </source>
</evidence>
<organism evidence="9 10">
    <name type="scientific">Nitrospina watsonii</name>
    <dbReference type="NCBI Taxonomy" id="1323948"/>
    <lineage>
        <taxon>Bacteria</taxon>
        <taxon>Pseudomonadati</taxon>
        <taxon>Nitrospinota/Tectimicrobiota group</taxon>
        <taxon>Nitrospinota</taxon>
        <taxon>Nitrospinia</taxon>
        <taxon>Nitrospinales</taxon>
        <taxon>Nitrospinaceae</taxon>
        <taxon>Nitrospina</taxon>
    </lineage>
</organism>
<keyword evidence="3 7" id="KW-0963">Cytoplasm</keyword>